<evidence type="ECO:0000313" key="2">
    <source>
        <dbReference type="EMBL" id="KAJ3639129.1"/>
    </source>
</evidence>
<feature type="compositionally biased region" description="Basic and acidic residues" evidence="1">
    <location>
        <begin position="74"/>
        <end position="87"/>
    </location>
</feature>
<dbReference type="AlphaFoldDB" id="A0AA38M152"/>
<dbReference type="EMBL" id="JALNTZ010000013">
    <property type="protein sequence ID" value="KAJ3639129.1"/>
    <property type="molecule type" value="Genomic_DNA"/>
</dbReference>
<accession>A0AA38M152</accession>
<sequence length="153" mass="17240">MENRRSKLAGGWRGVGGGWGCGKMKRRGPNLRAGFFSRSKSALGAEFCTRGQGVAGVGGVEVEVTSDSCSLDPGESKYARRRAENDRRRGRRDAQFSCVARICAQKFFWFGNVPRASLEWFWRPTGARWWFREEREGCARDGDLQVVVTRRVT</sequence>
<evidence type="ECO:0000256" key="1">
    <source>
        <dbReference type="SAM" id="MobiDB-lite"/>
    </source>
</evidence>
<organism evidence="2 3">
    <name type="scientific">Zophobas morio</name>
    <dbReference type="NCBI Taxonomy" id="2755281"/>
    <lineage>
        <taxon>Eukaryota</taxon>
        <taxon>Metazoa</taxon>
        <taxon>Ecdysozoa</taxon>
        <taxon>Arthropoda</taxon>
        <taxon>Hexapoda</taxon>
        <taxon>Insecta</taxon>
        <taxon>Pterygota</taxon>
        <taxon>Neoptera</taxon>
        <taxon>Endopterygota</taxon>
        <taxon>Coleoptera</taxon>
        <taxon>Polyphaga</taxon>
        <taxon>Cucujiformia</taxon>
        <taxon>Tenebrionidae</taxon>
        <taxon>Zophobas</taxon>
    </lineage>
</organism>
<evidence type="ECO:0000313" key="3">
    <source>
        <dbReference type="Proteomes" id="UP001168821"/>
    </source>
</evidence>
<dbReference type="Proteomes" id="UP001168821">
    <property type="component" value="Unassembled WGS sequence"/>
</dbReference>
<name>A0AA38M152_9CUCU</name>
<reference evidence="2" key="1">
    <citation type="journal article" date="2023" name="G3 (Bethesda)">
        <title>Whole genome assemblies of Zophobas morio and Tenebrio molitor.</title>
        <authorList>
            <person name="Kaur S."/>
            <person name="Stinson S.A."/>
            <person name="diCenzo G.C."/>
        </authorList>
    </citation>
    <scope>NUCLEOTIDE SEQUENCE</scope>
    <source>
        <strain evidence="2">QUZm001</strain>
    </source>
</reference>
<comment type="caution">
    <text evidence="2">The sequence shown here is derived from an EMBL/GenBank/DDBJ whole genome shotgun (WGS) entry which is preliminary data.</text>
</comment>
<gene>
    <name evidence="2" type="ORF">Zmor_004192</name>
</gene>
<keyword evidence="3" id="KW-1185">Reference proteome</keyword>
<feature type="region of interest" description="Disordered" evidence="1">
    <location>
        <begin position="69"/>
        <end position="90"/>
    </location>
</feature>
<proteinExistence type="predicted"/>
<protein>
    <submittedName>
        <fullName evidence="2">Uncharacterized protein</fullName>
    </submittedName>
</protein>